<evidence type="ECO:0000313" key="1">
    <source>
        <dbReference type="EMBL" id="JAH14472.1"/>
    </source>
</evidence>
<dbReference type="EMBL" id="GBXM01094105">
    <property type="protein sequence ID" value="JAH14472.1"/>
    <property type="molecule type" value="Transcribed_RNA"/>
</dbReference>
<sequence>MMLLWILSQRFLCPTMYAE</sequence>
<proteinExistence type="predicted"/>
<name>A0A0E9QD85_ANGAN</name>
<protein>
    <submittedName>
        <fullName evidence="1">Uncharacterized protein</fullName>
    </submittedName>
</protein>
<organism evidence="1">
    <name type="scientific">Anguilla anguilla</name>
    <name type="common">European freshwater eel</name>
    <name type="synonym">Muraena anguilla</name>
    <dbReference type="NCBI Taxonomy" id="7936"/>
    <lineage>
        <taxon>Eukaryota</taxon>
        <taxon>Metazoa</taxon>
        <taxon>Chordata</taxon>
        <taxon>Craniata</taxon>
        <taxon>Vertebrata</taxon>
        <taxon>Euteleostomi</taxon>
        <taxon>Actinopterygii</taxon>
        <taxon>Neopterygii</taxon>
        <taxon>Teleostei</taxon>
        <taxon>Anguilliformes</taxon>
        <taxon>Anguillidae</taxon>
        <taxon>Anguilla</taxon>
    </lineage>
</organism>
<reference evidence="1" key="2">
    <citation type="journal article" date="2015" name="Fish Shellfish Immunol.">
        <title>Early steps in the European eel (Anguilla anguilla)-Vibrio vulnificus interaction in the gills: Role of the RtxA13 toxin.</title>
        <authorList>
            <person name="Callol A."/>
            <person name="Pajuelo D."/>
            <person name="Ebbesson L."/>
            <person name="Teles M."/>
            <person name="MacKenzie S."/>
            <person name="Amaro C."/>
        </authorList>
    </citation>
    <scope>NUCLEOTIDE SEQUENCE</scope>
</reference>
<accession>A0A0E9QD85</accession>
<reference evidence="1" key="1">
    <citation type="submission" date="2014-11" db="EMBL/GenBank/DDBJ databases">
        <authorList>
            <person name="Amaro Gonzalez C."/>
        </authorList>
    </citation>
    <scope>NUCLEOTIDE SEQUENCE</scope>
</reference>
<dbReference type="AlphaFoldDB" id="A0A0E9QD85"/>